<name>A0ABY8MEF2_9SPIO</name>
<sequence length="359" mass="41718">MPILINRFRRKVLGVREVPPFSRDNFFNFAQKSGLSNDVAKYLYQRVKAQQNSNPMLIFFNYNSMLQVCKMIYQQEKNWKNNDPVKFRERLSLLIDAIAILEEHFQSISAILSTYLIPSNTKVFLSDLKNSFRIRMTVNRSTPRALVLRYKYEDKNDDGVLRQAGHQFTLWLLDNAEKGYAAYSVKLRKIKNYPNAGYKEYYLSHSWRREVPNITRKNKRIHFAQQGWIRLLSRPDQASAGRPIPSQINALIMDVSLGGCSLVLKSKSRDIFAKNQRVLIRCNNPNARRSHPGRRISEEPFYQIEGSVTRVSIASNKRNDNLCTIHVKFGKLEPQTRNSLGSLIYGLEIIRSRSRVLRG</sequence>
<evidence type="ECO:0000313" key="2">
    <source>
        <dbReference type="EMBL" id="WGK68283.1"/>
    </source>
</evidence>
<accession>A0ABY8MEF2</accession>
<protein>
    <submittedName>
        <fullName evidence="2">PilZ domain-containing protein</fullName>
    </submittedName>
</protein>
<dbReference type="RefSeq" id="WP_326926455.1">
    <property type="nucleotide sequence ID" value="NZ_CP123443.1"/>
</dbReference>
<dbReference type="Proteomes" id="UP001228690">
    <property type="component" value="Chromosome"/>
</dbReference>
<dbReference type="EMBL" id="CP123443">
    <property type="protein sequence ID" value="WGK68283.1"/>
    <property type="molecule type" value="Genomic_DNA"/>
</dbReference>
<evidence type="ECO:0000259" key="1">
    <source>
        <dbReference type="Pfam" id="PF07238"/>
    </source>
</evidence>
<organism evidence="2 3">
    <name type="scientific">Candidatus Haliotispira prima</name>
    <dbReference type="NCBI Taxonomy" id="3034016"/>
    <lineage>
        <taxon>Bacteria</taxon>
        <taxon>Pseudomonadati</taxon>
        <taxon>Spirochaetota</taxon>
        <taxon>Spirochaetia</taxon>
        <taxon>Spirochaetales</taxon>
        <taxon>Spirochaetaceae</taxon>
        <taxon>Candidatus Haliotispira</taxon>
    </lineage>
</organism>
<dbReference type="InterPro" id="IPR009875">
    <property type="entry name" value="PilZ_domain"/>
</dbReference>
<evidence type="ECO:0000313" key="3">
    <source>
        <dbReference type="Proteomes" id="UP001228690"/>
    </source>
</evidence>
<reference evidence="2 3" key="1">
    <citation type="submission" date="2023-04" db="EMBL/GenBank/DDBJ databases">
        <title>Spirochaete genome identified in red abalone sample constitutes a novel genus.</title>
        <authorList>
            <person name="Sharma S.P."/>
            <person name="Purcell C.M."/>
            <person name="Hyde J.R."/>
            <person name="Severin A.J."/>
        </authorList>
    </citation>
    <scope>NUCLEOTIDE SEQUENCE [LARGE SCALE GENOMIC DNA]</scope>
    <source>
        <strain evidence="2 3">SP-2023</strain>
    </source>
</reference>
<keyword evidence="3" id="KW-1185">Reference proteome</keyword>
<proteinExistence type="predicted"/>
<dbReference type="Pfam" id="PF07238">
    <property type="entry name" value="PilZ"/>
    <property type="match status" value="1"/>
</dbReference>
<gene>
    <name evidence="2" type="ORF">P0082_07275</name>
</gene>
<feature type="domain" description="PilZ" evidence="1">
    <location>
        <begin position="247"/>
        <end position="345"/>
    </location>
</feature>